<reference evidence="1" key="2">
    <citation type="journal article" date="2015" name="ISME J.">
        <title>A new class of marine Euryarchaeota group II from the Mediterranean deep chlorophyll maximum.</title>
        <authorList>
            <person name="Martin-Cuadrado A.B."/>
            <person name="Garcia-Heredia I."/>
            <person name="Molto A.G."/>
            <person name="Lopez-Ubeda R."/>
            <person name="Kimes N."/>
            <person name="Lopez-Garcia P."/>
            <person name="Moreira D."/>
            <person name="Rodriguez-Valera F."/>
        </authorList>
    </citation>
    <scope>NUCLEOTIDE SEQUENCE</scope>
</reference>
<accession>A0A1B1TA39</accession>
<dbReference type="EMBL" id="KP211814">
    <property type="protein sequence ID" value="ANV79154.1"/>
    <property type="molecule type" value="Genomic_DNA"/>
</dbReference>
<evidence type="ECO:0000313" key="1">
    <source>
        <dbReference type="EMBL" id="ANV79154.1"/>
    </source>
</evidence>
<reference evidence="1" key="1">
    <citation type="submission" date="2014-11" db="EMBL/GenBank/DDBJ databases">
        <authorList>
            <person name="Zhu J."/>
            <person name="Qi W."/>
            <person name="Song R."/>
        </authorList>
    </citation>
    <scope>NUCLEOTIDE SEQUENCE</scope>
</reference>
<dbReference type="AlphaFoldDB" id="A0A1B1TA39"/>
<organism evidence="1">
    <name type="scientific">uncultured Poseidoniia archaeon</name>
    <dbReference type="NCBI Taxonomy" id="1697135"/>
    <lineage>
        <taxon>Archaea</taxon>
        <taxon>Methanobacteriati</taxon>
        <taxon>Thermoplasmatota</taxon>
        <taxon>Candidatus Poseidoniia</taxon>
        <taxon>environmental samples</taxon>
    </lineage>
</organism>
<protein>
    <submittedName>
        <fullName evidence="1">Uncharacterized protein</fullName>
    </submittedName>
</protein>
<proteinExistence type="predicted"/>
<sequence length="104" mass="11515">METENGVRRLQDTQVEANVSVRISGFGESFSFELDDFMTSERWEDGIREHQFMKMSGAGNFDFIASESPYIEVNGTIPVIDMESLGGETVSDTIIVDGTYSGVC</sequence>
<name>A0A1B1TA39_9ARCH</name>